<dbReference type="EMBL" id="FXTO01000001">
    <property type="protein sequence ID" value="SMO36781.1"/>
    <property type="molecule type" value="Genomic_DNA"/>
</dbReference>
<proteinExistence type="predicted"/>
<protein>
    <recommendedName>
        <fullName evidence="4">DUF2125 domain-containing protein</fullName>
    </recommendedName>
</protein>
<evidence type="ECO:0000313" key="2">
    <source>
        <dbReference type="EMBL" id="SMO36781.1"/>
    </source>
</evidence>
<organism evidence="2 3">
    <name type="scientific">Thalassovita litoralis</name>
    <dbReference type="NCBI Taxonomy" id="1010611"/>
    <lineage>
        <taxon>Bacteria</taxon>
        <taxon>Pseudomonadati</taxon>
        <taxon>Pseudomonadota</taxon>
        <taxon>Alphaproteobacteria</taxon>
        <taxon>Rhodobacterales</taxon>
        <taxon>Roseobacteraceae</taxon>
        <taxon>Thalassovita</taxon>
    </lineage>
</organism>
<sequence>MKHWTALKTSAALAICMTGSAGFADVTASDVWTNWRDQMVQFGYQISADEAASGGVLALSNIKLHIDLPENEGTVDVTLDGMEFREAGDGTVQIMMPATMPVRIHVAPKDEKVVDATVNYDTQGLLAVASGSPDNLTFTYSADSAALVLAGLVVDGKAIDLGGPVQMTMTNISGSSTAQKGAVINAQQSFATGTLDYILDVNDPKGTGEHMFMKGSLKDLKGGGSSAMPEGAEMADLPAALKAGMSFDGNFTYAGGANQIEFKGKDEQFTANTSSTGGAIRVAMSAGQLIYDVMAQGSSVNLMGSDIPLPVSFDMAQAGFKLMMPLMSGDDLQDFQVSVTLGDFTMADMLWGIFDPTGQLPRDPATVAFDVTGQVKLTKDLLDEKQMAEIGAAAPGEIHAASINGLTVRAAGAELTGAGAFTFDNTDLTSFDGMPRPQGALNLKLVGGNGLLDKLVAMGFVPEDQAMGARMMMGLFAIPGEGEDTLNSTIEVNEQGHVLANGQRLK</sequence>
<evidence type="ECO:0000313" key="3">
    <source>
        <dbReference type="Proteomes" id="UP000316030"/>
    </source>
</evidence>
<evidence type="ECO:0000256" key="1">
    <source>
        <dbReference type="SAM" id="SignalP"/>
    </source>
</evidence>
<name>A0A521APT3_9RHOB</name>
<keyword evidence="1" id="KW-0732">Signal</keyword>
<accession>A0A521APT3</accession>
<dbReference type="AlphaFoldDB" id="A0A521APT3"/>
<feature type="chain" id="PRO_5021893664" description="DUF2125 domain-containing protein" evidence="1">
    <location>
        <begin position="25"/>
        <end position="506"/>
    </location>
</feature>
<gene>
    <name evidence="2" type="ORF">SAMN06265173_101296</name>
</gene>
<feature type="signal peptide" evidence="1">
    <location>
        <begin position="1"/>
        <end position="24"/>
    </location>
</feature>
<dbReference type="OrthoDB" id="7791409at2"/>
<keyword evidence="3" id="KW-1185">Reference proteome</keyword>
<dbReference type="RefSeq" id="WP_142491600.1">
    <property type="nucleotide sequence ID" value="NZ_FXTO01000001.1"/>
</dbReference>
<dbReference type="Proteomes" id="UP000316030">
    <property type="component" value="Unassembled WGS sequence"/>
</dbReference>
<evidence type="ECO:0008006" key="4">
    <source>
        <dbReference type="Google" id="ProtNLM"/>
    </source>
</evidence>
<reference evidence="2 3" key="1">
    <citation type="submission" date="2017-05" db="EMBL/GenBank/DDBJ databases">
        <authorList>
            <person name="Varghese N."/>
            <person name="Submissions S."/>
        </authorList>
    </citation>
    <scope>NUCLEOTIDE SEQUENCE [LARGE SCALE GENOMIC DNA]</scope>
    <source>
        <strain evidence="2 3">DSM 29506</strain>
    </source>
</reference>